<sequence length="147" mass="16924">MKKRDFRPLISFILMPFGHLRSGRNLYMDRFGDISLQGPHVTGTDSLAAWHAEVAIVITNFLKRRCPPSRDQHQVNQQELINLSSSHEQGTSVDRSTNINLVSLYFGVRTGVKRCMDWTYCIVPWAPFSLFLRLKRIPASIVKNYVM</sequence>
<dbReference type="EMBL" id="DS268109">
    <property type="protein sequence ID" value="KMM65260.1"/>
    <property type="molecule type" value="Genomic_DNA"/>
</dbReference>
<dbReference type="Proteomes" id="UP000054567">
    <property type="component" value="Unassembled WGS sequence"/>
</dbReference>
<name>A0A0J6F7I6_COCPO</name>
<proteinExistence type="predicted"/>
<protein>
    <submittedName>
        <fullName evidence="1">Uncharacterized protein</fullName>
    </submittedName>
</protein>
<gene>
    <name evidence="1" type="ORF">CPAG_01611</name>
</gene>
<reference evidence="2" key="3">
    <citation type="journal article" date="2010" name="Genome Res.">
        <title>Population genomic sequencing of Coccidioides fungi reveals recent hybridization and transposon control.</title>
        <authorList>
            <person name="Neafsey D.E."/>
            <person name="Barker B.M."/>
            <person name="Sharpton T.J."/>
            <person name="Stajich J.E."/>
            <person name="Park D.J."/>
            <person name="Whiston E."/>
            <person name="Hung C.-Y."/>
            <person name="McMahan C."/>
            <person name="White J."/>
            <person name="Sykes S."/>
            <person name="Heiman D."/>
            <person name="Young S."/>
            <person name="Zeng Q."/>
            <person name="Abouelleil A."/>
            <person name="Aftuck L."/>
            <person name="Bessette D."/>
            <person name="Brown A."/>
            <person name="FitzGerald M."/>
            <person name="Lui A."/>
            <person name="Macdonald J.P."/>
            <person name="Priest M."/>
            <person name="Orbach M.J."/>
            <person name="Galgiani J.N."/>
            <person name="Kirkland T.N."/>
            <person name="Cole G.T."/>
            <person name="Birren B.W."/>
            <person name="Henn M.R."/>
            <person name="Taylor J.W."/>
            <person name="Rounsley S.D."/>
        </authorList>
    </citation>
    <scope>NUCLEOTIDE SEQUENCE [LARGE SCALE GENOMIC DNA]</scope>
    <source>
        <strain evidence="2">RMSCC 3488</strain>
    </source>
</reference>
<dbReference type="AlphaFoldDB" id="A0A0J6F7I6"/>
<organism evidence="1 2">
    <name type="scientific">Coccidioides posadasii RMSCC 3488</name>
    <dbReference type="NCBI Taxonomy" id="454284"/>
    <lineage>
        <taxon>Eukaryota</taxon>
        <taxon>Fungi</taxon>
        <taxon>Dikarya</taxon>
        <taxon>Ascomycota</taxon>
        <taxon>Pezizomycotina</taxon>
        <taxon>Eurotiomycetes</taxon>
        <taxon>Eurotiomycetidae</taxon>
        <taxon>Onygenales</taxon>
        <taxon>Onygenaceae</taxon>
        <taxon>Coccidioides</taxon>
    </lineage>
</organism>
<reference evidence="1 2" key="1">
    <citation type="submission" date="2007-06" db="EMBL/GenBank/DDBJ databases">
        <title>The Genome Sequence of Coccidioides posadasii RMSCC_3488.</title>
        <authorList>
            <consortium name="Coccidioides Genome Resources Consortium"/>
            <consortium name="The Broad Institute Genome Sequencing Platform"/>
            <person name="Henn M.R."/>
            <person name="Sykes S."/>
            <person name="Young S."/>
            <person name="Jaffe D."/>
            <person name="Berlin A."/>
            <person name="Alvarez P."/>
            <person name="Butler J."/>
            <person name="Gnerre S."/>
            <person name="Grabherr M."/>
            <person name="Mauceli E."/>
            <person name="Brockman W."/>
            <person name="Kodira C."/>
            <person name="Alvarado L."/>
            <person name="Zeng Q."/>
            <person name="Crawford M."/>
            <person name="Antoine C."/>
            <person name="Devon K."/>
            <person name="Galgiani J."/>
            <person name="Orsborn K."/>
            <person name="Lewis M.L."/>
            <person name="Nusbaum C."/>
            <person name="Galagan J."/>
            <person name="Birren B."/>
        </authorList>
    </citation>
    <scope>NUCLEOTIDE SEQUENCE [LARGE SCALE GENOMIC DNA]</scope>
    <source>
        <strain evidence="1 2">RMSCC 3488</strain>
    </source>
</reference>
<evidence type="ECO:0000313" key="2">
    <source>
        <dbReference type="Proteomes" id="UP000054567"/>
    </source>
</evidence>
<evidence type="ECO:0000313" key="1">
    <source>
        <dbReference type="EMBL" id="KMM65260.1"/>
    </source>
</evidence>
<reference evidence="2" key="2">
    <citation type="journal article" date="2009" name="Genome Res.">
        <title>Comparative genomic analyses of the human fungal pathogens Coccidioides and their relatives.</title>
        <authorList>
            <person name="Sharpton T.J."/>
            <person name="Stajich J.E."/>
            <person name="Rounsley S.D."/>
            <person name="Gardner M.J."/>
            <person name="Wortman J.R."/>
            <person name="Jordar V.S."/>
            <person name="Maiti R."/>
            <person name="Kodira C.D."/>
            <person name="Neafsey D.E."/>
            <person name="Zeng Q."/>
            <person name="Hung C.-Y."/>
            <person name="McMahan C."/>
            <person name="Muszewska A."/>
            <person name="Grynberg M."/>
            <person name="Mandel M.A."/>
            <person name="Kellner E.M."/>
            <person name="Barker B.M."/>
            <person name="Galgiani J.N."/>
            <person name="Orbach M.J."/>
            <person name="Kirkland T.N."/>
            <person name="Cole G.T."/>
            <person name="Henn M.R."/>
            <person name="Birren B.W."/>
            <person name="Taylor J.W."/>
        </authorList>
    </citation>
    <scope>NUCLEOTIDE SEQUENCE [LARGE SCALE GENOMIC DNA]</scope>
    <source>
        <strain evidence="2">RMSCC 3488</strain>
    </source>
</reference>
<accession>A0A0J6F7I6</accession>
<dbReference type="VEuPathDB" id="FungiDB:CPAG_01611"/>